<dbReference type="AlphaFoldDB" id="A0AAX0S470"/>
<proteinExistence type="predicted"/>
<dbReference type="KEGG" id="pbut:DTO10_25465"/>
<gene>
    <name evidence="2" type="ORF">CN689_13000</name>
    <name evidence="1" type="ORF">DTO10_25465</name>
</gene>
<dbReference type="PANTHER" id="PTHR47916:SF1">
    <property type="entry name" value="3-HYDROXY-5-PHOSPHONOOXYPENTANE-2,4-DIONE THIOLASE"/>
    <property type="match status" value="1"/>
</dbReference>
<reference evidence="2 3" key="1">
    <citation type="submission" date="2017-09" db="EMBL/GenBank/DDBJ databases">
        <title>Large-scale bioinformatics analysis of Bacillus genomes uncovers conserved roles of natural products in bacterial physiology.</title>
        <authorList>
            <consortium name="Agbiome Team Llc"/>
            <person name="Bleich R.M."/>
            <person name="Kirk G.J."/>
            <person name="Santa Maria K.C."/>
            <person name="Allen S.E."/>
            <person name="Farag S."/>
            <person name="Shank E.A."/>
            <person name="Bowers A."/>
        </authorList>
    </citation>
    <scope>NUCLEOTIDE SEQUENCE [LARGE SCALE GENOMIC DNA]</scope>
    <source>
        <strain evidence="2 3">AFS003229</strain>
    </source>
</reference>
<dbReference type="PIRSF" id="PIRSF038992">
    <property type="entry name" value="Aldolase_Ia"/>
    <property type="match status" value="1"/>
</dbReference>
<evidence type="ECO:0000313" key="3">
    <source>
        <dbReference type="Proteomes" id="UP000220106"/>
    </source>
</evidence>
<dbReference type="EMBL" id="NUEQ01000022">
    <property type="protein sequence ID" value="PEJ32863.1"/>
    <property type="molecule type" value="Genomic_DNA"/>
</dbReference>
<dbReference type="PANTHER" id="PTHR47916">
    <property type="entry name" value="FRUCTOSE-BISPHOSPHATE ALDOLASE CLASS 1"/>
    <property type="match status" value="1"/>
</dbReference>
<dbReference type="SUPFAM" id="SSF51569">
    <property type="entry name" value="Aldolase"/>
    <property type="match status" value="1"/>
</dbReference>
<accession>A0AAX0S470</accession>
<dbReference type="SMART" id="SM01133">
    <property type="entry name" value="DeoC"/>
    <property type="match status" value="1"/>
</dbReference>
<dbReference type="InterPro" id="IPR050456">
    <property type="entry name" value="DeoC/FbaB_aldolase"/>
</dbReference>
<reference evidence="1 4" key="2">
    <citation type="submission" date="2018-07" db="EMBL/GenBank/DDBJ databases">
        <title>The molecular basis for the intramolecular migration of carboxyl group in the catabolism of para-hydroxybenzoate via gentisate.</title>
        <authorList>
            <person name="Zhao H."/>
            <person name="Xu Y."/>
            <person name="Lin S."/>
            <person name="Spain J.C."/>
            <person name="Zhou N.-Y."/>
        </authorList>
    </citation>
    <scope>NUCLEOTIDE SEQUENCE [LARGE SCALE GENOMIC DNA]</scope>
    <source>
        <strain evidence="1 4">PHB-7a</strain>
    </source>
</reference>
<dbReference type="InterPro" id="IPR041720">
    <property type="entry name" value="FbaB-like"/>
</dbReference>
<sequence>MPKTRRMANIFAEDGKSITLALDGYYFSTNTRGIDDTIAELPKMIENGLDAVLVTYGMAKTYANSFADVGMLVRADLSTGVFDPSVPNTTGLIAVEDALKLGADGIISMTFPGAANEAASHQIAWNFARDADKWNMPFMCETLPYGYAVTNEDSNNPGVIATGARLGTELGADIIKTRFSGEAGDSEIVKMAQRPVLALGGPKTEHILDYFKFVKHCMDVGAKGVAVGRNITQNEKPAGVVAALNVIIHGKGTAEEAYETYRAY</sequence>
<dbReference type="InterPro" id="IPR002915">
    <property type="entry name" value="DeoC/FbaB/LacD_aldolase"/>
</dbReference>
<dbReference type="Proteomes" id="UP000260457">
    <property type="component" value="Chromosome"/>
</dbReference>
<organism evidence="2 3">
    <name type="scientific">Peribacillus butanolivorans</name>
    <dbReference type="NCBI Taxonomy" id="421767"/>
    <lineage>
        <taxon>Bacteria</taxon>
        <taxon>Bacillati</taxon>
        <taxon>Bacillota</taxon>
        <taxon>Bacilli</taxon>
        <taxon>Bacillales</taxon>
        <taxon>Bacillaceae</taxon>
        <taxon>Peribacillus</taxon>
    </lineage>
</organism>
<protein>
    <submittedName>
        <fullName evidence="2">Phospho-2-dehydro-3-deoxyheptonate aldolase</fullName>
    </submittedName>
</protein>
<dbReference type="Gene3D" id="3.20.20.70">
    <property type="entry name" value="Aldolase class I"/>
    <property type="match status" value="1"/>
</dbReference>
<dbReference type="GO" id="GO:0004332">
    <property type="term" value="F:fructose-bisphosphate aldolase activity"/>
    <property type="evidence" value="ECO:0007669"/>
    <property type="project" value="InterPro"/>
</dbReference>
<dbReference type="Pfam" id="PF01791">
    <property type="entry name" value="DeoC"/>
    <property type="match status" value="1"/>
</dbReference>
<evidence type="ECO:0000313" key="4">
    <source>
        <dbReference type="Proteomes" id="UP000260457"/>
    </source>
</evidence>
<name>A0AAX0S470_9BACI</name>
<keyword evidence="4" id="KW-1185">Reference proteome</keyword>
<evidence type="ECO:0000313" key="1">
    <source>
        <dbReference type="EMBL" id="AXN41392.1"/>
    </source>
</evidence>
<dbReference type="EMBL" id="CP030926">
    <property type="protein sequence ID" value="AXN41392.1"/>
    <property type="molecule type" value="Genomic_DNA"/>
</dbReference>
<evidence type="ECO:0000313" key="2">
    <source>
        <dbReference type="EMBL" id="PEJ32863.1"/>
    </source>
</evidence>
<dbReference type="Proteomes" id="UP000220106">
    <property type="component" value="Unassembled WGS sequence"/>
</dbReference>
<dbReference type="InterPro" id="IPR013785">
    <property type="entry name" value="Aldolase_TIM"/>
</dbReference>